<accession>A0A1W1E6M9</accession>
<keyword evidence="1" id="KW-1133">Transmembrane helix</keyword>
<feature type="transmembrane region" description="Helical" evidence="1">
    <location>
        <begin position="20"/>
        <end position="43"/>
    </location>
</feature>
<evidence type="ECO:0000256" key="1">
    <source>
        <dbReference type="SAM" id="Phobius"/>
    </source>
</evidence>
<dbReference type="AlphaFoldDB" id="A0A1W1E6M9"/>
<name>A0A1W1E6M9_9ZZZZ</name>
<dbReference type="EMBL" id="FPHZ01000247">
    <property type="protein sequence ID" value="SFV89622.1"/>
    <property type="molecule type" value="Genomic_DNA"/>
</dbReference>
<organism evidence="2">
    <name type="scientific">hydrothermal vent metagenome</name>
    <dbReference type="NCBI Taxonomy" id="652676"/>
    <lineage>
        <taxon>unclassified sequences</taxon>
        <taxon>metagenomes</taxon>
        <taxon>ecological metagenomes</taxon>
    </lineage>
</organism>
<sequence length="64" mass="7407">MWLLILTKVIPLQLSIIDWIMAKIDLLPTGCCVTACIAVYFVMRGMIFRIIGFRKTNKFYPVIN</sequence>
<keyword evidence="1" id="KW-0812">Transmembrane</keyword>
<proteinExistence type="predicted"/>
<reference evidence="2" key="1">
    <citation type="submission" date="2016-10" db="EMBL/GenBank/DDBJ databases">
        <authorList>
            <person name="de Groot N.N."/>
        </authorList>
    </citation>
    <scope>NUCLEOTIDE SEQUENCE</scope>
</reference>
<evidence type="ECO:0000313" key="2">
    <source>
        <dbReference type="EMBL" id="SFV89622.1"/>
    </source>
</evidence>
<gene>
    <name evidence="2" type="ORF">MNB_SUP05-SYMBIONT-5-1059</name>
</gene>
<keyword evidence="1" id="KW-0472">Membrane</keyword>
<protein>
    <submittedName>
        <fullName evidence="2">Uncharacterized protein</fullName>
    </submittedName>
</protein>